<dbReference type="Gene3D" id="1.10.510.10">
    <property type="entry name" value="Transferase(Phosphotransferase) domain 1"/>
    <property type="match status" value="1"/>
</dbReference>
<dbReference type="InterPro" id="IPR003527">
    <property type="entry name" value="MAP_kinase_CS"/>
</dbReference>
<dbReference type="Pfam" id="PF00069">
    <property type="entry name" value="Pkinase"/>
    <property type="match status" value="1"/>
</dbReference>
<keyword evidence="11" id="KW-1185">Reference proteome</keyword>
<dbReference type="InterPro" id="IPR050117">
    <property type="entry name" value="MAPK"/>
</dbReference>
<evidence type="ECO:0000256" key="4">
    <source>
        <dbReference type="ARBA" id="ARBA00022777"/>
    </source>
</evidence>
<evidence type="ECO:0000313" key="11">
    <source>
        <dbReference type="Proteomes" id="UP001470230"/>
    </source>
</evidence>
<evidence type="ECO:0000256" key="5">
    <source>
        <dbReference type="ARBA" id="ARBA00022840"/>
    </source>
</evidence>
<evidence type="ECO:0000313" key="10">
    <source>
        <dbReference type="EMBL" id="KAK8894251.1"/>
    </source>
</evidence>
<keyword evidence="4 8" id="KW-0418">Kinase</keyword>
<dbReference type="PROSITE" id="PS01351">
    <property type="entry name" value="MAPK"/>
    <property type="match status" value="1"/>
</dbReference>
<comment type="similarity">
    <text evidence="8">Belongs to the protein kinase superfamily. Ser/Thr protein kinase family. MAP kinase subfamily.</text>
</comment>
<evidence type="ECO:0000256" key="8">
    <source>
        <dbReference type="RuleBase" id="RU361165"/>
    </source>
</evidence>
<dbReference type="PROSITE" id="PS00107">
    <property type="entry name" value="PROTEIN_KINASE_ATP"/>
    <property type="match status" value="1"/>
</dbReference>
<sequence length="366" mass="42788">MIHKLIKDFMEELKAIGVDINELDNLTNGRFLFNKILGHGAYGVVYAATDLETNQSVAVKQVTHIFDSVLDAQRMCREIKILANIQHENITNLIDICANRDYRRFNSIIFVVDLMDTDLYSIIYSKQRLLPDHRRCFMYQILRGLKYVHSAGVIHRDLKPSNLLVNENCDLKICDFGLARVVQKEEEICEYVTTRWYRAPETLLNYKHTDTSLDIWSVGCIFAELLLRKPLFPGKSTLNQLSVICSTIGSPTEADLVECTNAKARRYMRSLPKTPVVDWQKKFRNATSQEIDLLKKMLQWNPKNRITAEDALEHPYFKQLHDPFDEPLTYPIQDKCFDRDDLRISEYKKLLYDEYLEFHPLSEKRL</sequence>
<dbReference type="InterPro" id="IPR011009">
    <property type="entry name" value="Kinase-like_dom_sf"/>
</dbReference>
<keyword evidence="2 8" id="KW-0808">Transferase</keyword>
<dbReference type="PANTHER" id="PTHR24055">
    <property type="entry name" value="MITOGEN-ACTIVATED PROTEIN KINASE"/>
    <property type="match status" value="1"/>
</dbReference>
<organism evidence="10 11">
    <name type="scientific">Tritrichomonas musculus</name>
    <dbReference type="NCBI Taxonomy" id="1915356"/>
    <lineage>
        <taxon>Eukaryota</taxon>
        <taxon>Metamonada</taxon>
        <taxon>Parabasalia</taxon>
        <taxon>Tritrichomonadida</taxon>
        <taxon>Tritrichomonadidae</taxon>
        <taxon>Tritrichomonas</taxon>
    </lineage>
</organism>
<name>A0ABR2KTB5_9EUKA</name>
<proteinExistence type="inferred from homology"/>
<dbReference type="PROSITE" id="PS00108">
    <property type="entry name" value="PROTEIN_KINASE_ST"/>
    <property type="match status" value="1"/>
</dbReference>
<dbReference type="EC" id="2.7.11.24" evidence="8"/>
<dbReference type="InterPro" id="IPR017441">
    <property type="entry name" value="Protein_kinase_ATP_BS"/>
</dbReference>
<gene>
    <name evidence="10" type="ORF">M9Y10_022686</name>
</gene>
<dbReference type="CDD" id="cd07834">
    <property type="entry name" value="STKc_MAPK"/>
    <property type="match status" value="1"/>
</dbReference>
<evidence type="ECO:0000256" key="7">
    <source>
        <dbReference type="RuleBase" id="RU000304"/>
    </source>
</evidence>
<dbReference type="SUPFAM" id="SSF56112">
    <property type="entry name" value="Protein kinase-like (PK-like)"/>
    <property type="match status" value="1"/>
</dbReference>
<accession>A0ABR2KTB5</accession>
<dbReference type="EMBL" id="JAPFFF010000003">
    <property type="protein sequence ID" value="KAK8894251.1"/>
    <property type="molecule type" value="Genomic_DNA"/>
</dbReference>
<keyword evidence="5 6" id="KW-0067">ATP-binding</keyword>
<feature type="binding site" evidence="6">
    <location>
        <position position="60"/>
    </location>
    <ligand>
        <name>ATP</name>
        <dbReference type="ChEBI" id="CHEBI:30616"/>
    </ligand>
</feature>
<evidence type="ECO:0000256" key="1">
    <source>
        <dbReference type="ARBA" id="ARBA00022527"/>
    </source>
</evidence>
<feature type="domain" description="Protein kinase" evidence="9">
    <location>
        <begin position="31"/>
        <end position="317"/>
    </location>
</feature>
<comment type="caution">
    <text evidence="10">The sequence shown here is derived from an EMBL/GenBank/DDBJ whole genome shotgun (WGS) entry which is preliminary data.</text>
</comment>
<comment type="activity regulation">
    <text evidence="8">Activated by threonine and tyrosine phosphorylation.</text>
</comment>
<evidence type="ECO:0000259" key="9">
    <source>
        <dbReference type="PROSITE" id="PS50011"/>
    </source>
</evidence>
<dbReference type="Gene3D" id="3.30.200.20">
    <property type="entry name" value="Phosphorylase Kinase, domain 1"/>
    <property type="match status" value="1"/>
</dbReference>
<evidence type="ECO:0000256" key="3">
    <source>
        <dbReference type="ARBA" id="ARBA00022741"/>
    </source>
</evidence>
<keyword evidence="8" id="KW-0460">Magnesium</keyword>
<dbReference type="SMART" id="SM00220">
    <property type="entry name" value="S_TKc"/>
    <property type="match status" value="1"/>
</dbReference>
<dbReference type="InterPro" id="IPR000719">
    <property type="entry name" value="Prot_kinase_dom"/>
</dbReference>
<dbReference type="PROSITE" id="PS50011">
    <property type="entry name" value="PROTEIN_KINASE_DOM"/>
    <property type="match status" value="1"/>
</dbReference>
<protein>
    <recommendedName>
        <fullName evidence="8">Mitogen-activated protein kinase</fullName>
        <ecNumber evidence="8">2.7.11.24</ecNumber>
    </recommendedName>
</protein>
<comment type="catalytic activity">
    <reaction evidence="8">
        <text>L-threonyl-[protein] + ATP = O-phospho-L-threonyl-[protein] + ADP + H(+)</text>
        <dbReference type="Rhea" id="RHEA:46608"/>
        <dbReference type="Rhea" id="RHEA-COMP:11060"/>
        <dbReference type="Rhea" id="RHEA-COMP:11605"/>
        <dbReference type="ChEBI" id="CHEBI:15378"/>
        <dbReference type="ChEBI" id="CHEBI:30013"/>
        <dbReference type="ChEBI" id="CHEBI:30616"/>
        <dbReference type="ChEBI" id="CHEBI:61977"/>
        <dbReference type="ChEBI" id="CHEBI:456216"/>
        <dbReference type="EC" id="2.7.11.24"/>
    </reaction>
</comment>
<keyword evidence="3 6" id="KW-0547">Nucleotide-binding</keyword>
<dbReference type="Proteomes" id="UP001470230">
    <property type="component" value="Unassembled WGS sequence"/>
</dbReference>
<evidence type="ECO:0000256" key="6">
    <source>
        <dbReference type="PROSITE-ProRule" id="PRU10141"/>
    </source>
</evidence>
<comment type="cofactor">
    <cofactor evidence="8">
        <name>Mg(2+)</name>
        <dbReference type="ChEBI" id="CHEBI:18420"/>
    </cofactor>
</comment>
<keyword evidence="1 7" id="KW-0723">Serine/threonine-protein kinase</keyword>
<reference evidence="10 11" key="1">
    <citation type="submission" date="2024-04" db="EMBL/GenBank/DDBJ databases">
        <title>Tritrichomonas musculus Genome.</title>
        <authorList>
            <person name="Alves-Ferreira E."/>
            <person name="Grigg M."/>
            <person name="Lorenzi H."/>
            <person name="Galac M."/>
        </authorList>
    </citation>
    <scope>NUCLEOTIDE SEQUENCE [LARGE SCALE GENOMIC DNA]</scope>
    <source>
        <strain evidence="10 11">EAF2021</strain>
    </source>
</reference>
<evidence type="ECO:0000256" key="2">
    <source>
        <dbReference type="ARBA" id="ARBA00022679"/>
    </source>
</evidence>
<dbReference type="InterPro" id="IPR008271">
    <property type="entry name" value="Ser/Thr_kinase_AS"/>
</dbReference>